<protein>
    <submittedName>
        <fullName evidence="1">Uncharacterized protein</fullName>
    </submittedName>
</protein>
<feature type="non-terminal residue" evidence="1">
    <location>
        <position position="55"/>
    </location>
</feature>
<gene>
    <name evidence="1" type="ORF">METZ01_LOCUS318533</name>
</gene>
<reference evidence="1" key="1">
    <citation type="submission" date="2018-05" db="EMBL/GenBank/DDBJ databases">
        <authorList>
            <person name="Lanie J.A."/>
            <person name="Ng W.-L."/>
            <person name="Kazmierczak K.M."/>
            <person name="Andrzejewski T.M."/>
            <person name="Davidsen T.M."/>
            <person name="Wayne K.J."/>
            <person name="Tettelin H."/>
            <person name="Glass J.I."/>
            <person name="Rusch D."/>
            <person name="Podicherti R."/>
            <person name="Tsui H.-C.T."/>
            <person name="Winkler M.E."/>
        </authorList>
    </citation>
    <scope>NUCLEOTIDE SEQUENCE</scope>
</reference>
<sequence length="55" mass="6054">MPRIFMMRNNRNKKWISLSLFSATNLAACCLIISLGCSDSGSPEKINNQKPPGQA</sequence>
<evidence type="ECO:0000313" key="1">
    <source>
        <dbReference type="EMBL" id="SVC65679.1"/>
    </source>
</evidence>
<organism evidence="1">
    <name type="scientific">marine metagenome</name>
    <dbReference type="NCBI Taxonomy" id="408172"/>
    <lineage>
        <taxon>unclassified sequences</taxon>
        <taxon>metagenomes</taxon>
        <taxon>ecological metagenomes</taxon>
    </lineage>
</organism>
<dbReference type="EMBL" id="UINC01103361">
    <property type="protein sequence ID" value="SVC65679.1"/>
    <property type="molecule type" value="Genomic_DNA"/>
</dbReference>
<accession>A0A382NX21</accession>
<dbReference type="AlphaFoldDB" id="A0A382NX21"/>
<proteinExistence type="predicted"/>
<name>A0A382NX21_9ZZZZ</name>